<keyword evidence="3" id="KW-1185">Reference proteome</keyword>
<accession>A0A1S8WNC1</accession>
<dbReference type="AlphaFoldDB" id="A0A1S8WNC1"/>
<reference evidence="2 3" key="1">
    <citation type="submission" date="2015-03" db="EMBL/GenBank/DDBJ databases">
        <title>Draft genome of the nematode, Opisthorchis viverrini.</title>
        <authorList>
            <person name="Mitreva M."/>
        </authorList>
    </citation>
    <scope>NUCLEOTIDE SEQUENCE [LARGE SCALE GENOMIC DNA]</scope>
    <source>
        <strain evidence="2">Khon Kaen</strain>
    </source>
</reference>
<name>A0A1S8WNC1_OPIVI</name>
<dbReference type="EMBL" id="KV900436">
    <property type="protein sequence ID" value="OON15874.1"/>
    <property type="molecule type" value="Genomic_DNA"/>
</dbReference>
<feature type="transmembrane region" description="Helical" evidence="1">
    <location>
        <begin position="14"/>
        <end position="33"/>
    </location>
</feature>
<keyword evidence="1" id="KW-1133">Transmembrane helix</keyword>
<evidence type="ECO:0000256" key="1">
    <source>
        <dbReference type="SAM" id="Phobius"/>
    </source>
</evidence>
<protein>
    <submittedName>
        <fullName evidence="2">Uncharacterized protein</fullName>
    </submittedName>
</protein>
<proteinExistence type="predicted"/>
<organism evidence="2 3">
    <name type="scientific">Opisthorchis viverrini</name>
    <name type="common">Southeast Asian liver fluke</name>
    <dbReference type="NCBI Taxonomy" id="6198"/>
    <lineage>
        <taxon>Eukaryota</taxon>
        <taxon>Metazoa</taxon>
        <taxon>Spiralia</taxon>
        <taxon>Lophotrochozoa</taxon>
        <taxon>Platyhelminthes</taxon>
        <taxon>Trematoda</taxon>
        <taxon>Digenea</taxon>
        <taxon>Opisthorchiida</taxon>
        <taxon>Opisthorchiata</taxon>
        <taxon>Opisthorchiidae</taxon>
        <taxon>Opisthorchis</taxon>
    </lineage>
</organism>
<keyword evidence="1" id="KW-0472">Membrane</keyword>
<keyword evidence="1" id="KW-0812">Transmembrane</keyword>
<evidence type="ECO:0000313" key="2">
    <source>
        <dbReference type="EMBL" id="OON15874.1"/>
    </source>
</evidence>
<gene>
    <name evidence="2" type="ORF">X801_08319</name>
</gene>
<evidence type="ECO:0000313" key="3">
    <source>
        <dbReference type="Proteomes" id="UP000243686"/>
    </source>
</evidence>
<sequence length="57" mass="6440">MEIKHLRESAGEGVFLFTSYFSPFMFIATDVLAKRTQPDPPSVRLRCICVVPVSHDV</sequence>
<feature type="non-terminal residue" evidence="2">
    <location>
        <position position="57"/>
    </location>
</feature>
<dbReference type="Proteomes" id="UP000243686">
    <property type="component" value="Unassembled WGS sequence"/>
</dbReference>